<accession>A0ABV7DZB4</accession>
<proteinExistence type="predicted"/>
<dbReference type="EMBL" id="JBHRSM010000053">
    <property type="protein sequence ID" value="MFC3088476.1"/>
    <property type="molecule type" value="Genomic_DNA"/>
</dbReference>
<evidence type="ECO:0000313" key="2">
    <source>
        <dbReference type="EMBL" id="MFC3088476.1"/>
    </source>
</evidence>
<feature type="region of interest" description="Disordered" evidence="1">
    <location>
        <begin position="1"/>
        <end position="20"/>
    </location>
</feature>
<protein>
    <submittedName>
        <fullName evidence="2">Uncharacterized protein</fullName>
    </submittedName>
</protein>
<reference evidence="3" key="1">
    <citation type="journal article" date="2019" name="Int. J. Syst. Evol. Microbiol.">
        <title>The Global Catalogue of Microorganisms (GCM) 10K type strain sequencing project: providing services to taxonomists for standard genome sequencing and annotation.</title>
        <authorList>
            <consortium name="The Broad Institute Genomics Platform"/>
            <consortium name="The Broad Institute Genome Sequencing Center for Infectious Disease"/>
            <person name="Wu L."/>
            <person name="Ma J."/>
        </authorList>
    </citation>
    <scope>NUCLEOTIDE SEQUENCE [LARGE SCALE GENOMIC DNA]</scope>
    <source>
        <strain evidence="3">KCTC 62102</strain>
    </source>
</reference>
<organism evidence="2 3">
    <name type="scientific">Tabrizicola soli</name>
    <dbReference type="NCBI Taxonomy" id="2185115"/>
    <lineage>
        <taxon>Bacteria</taxon>
        <taxon>Pseudomonadati</taxon>
        <taxon>Pseudomonadota</taxon>
        <taxon>Alphaproteobacteria</taxon>
        <taxon>Rhodobacterales</taxon>
        <taxon>Paracoccaceae</taxon>
        <taxon>Tabrizicola</taxon>
    </lineage>
</organism>
<sequence>MWPFSRSAKPEEQTNKAPSGRRALDADGVLRLFRSLATLGINASESKDKEMLVAISASKLSSSLEVQSGREVQLPTKGLFLMIASNHLSACLGSDFEKSALAAIFRHFDFPESDDIAFIIQIYNKFSQARAPFMEDVGNAVSIWCMSANETTYQNLLKRFIALDVAFSET</sequence>
<name>A0ABV7DZB4_9RHOB</name>
<comment type="caution">
    <text evidence="2">The sequence shown here is derived from an EMBL/GenBank/DDBJ whole genome shotgun (WGS) entry which is preliminary data.</text>
</comment>
<dbReference type="RefSeq" id="WP_197644777.1">
    <property type="nucleotide sequence ID" value="NZ_JAEACP010000012.1"/>
</dbReference>
<evidence type="ECO:0000313" key="3">
    <source>
        <dbReference type="Proteomes" id="UP001595445"/>
    </source>
</evidence>
<dbReference type="Proteomes" id="UP001595445">
    <property type="component" value="Unassembled WGS sequence"/>
</dbReference>
<gene>
    <name evidence="2" type="ORF">ACFOD6_20755</name>
</gene>
<evidence type="ECO:0000256" key="1">
    <source>
        <dbReference type="SAM" id="MobiDB-lite"/>
    </source>
</evidence>
<keyword evidence="3" id="KW-1185">Reference proteome</keyword>